<feature type="region of interest" description="Disordered" evidence="1">
    <location>
        <begin position="174"/>
        <end position="217"/>
    </location>
</feature>
<reference evidence="2" key="1">
    <citation type="submission" date="2018-04" db="EMBL/GenBank/DDBJ databases">
        <title>WGS assembly of Panicum hallii.</title>
        <authorList>
            <person name="Lovell J."/>
            <person name="Jenkins J."/>
            <person name="Lowry D."/>
            <person name="Mamidi S."/>
            <person name="Sreedasyam A."/>
            <person name="Weng X."/>
            <person name="Barry K."/>
            <person name="Bonette J."/>
            <person name="Campitelli B."/>
            <person name="Daum C."/>
            <person name="Gordon S."/>
            <person name="Gould B."/>
            <person name="Lipzen A."/>
            <person name="Macqueen A."/>
            <person name="Palacio-Mejia J."/>
            <person name="Plott C."/>
            <person name="Shakirov E."/>
            <person name="Shu S."/>
            <person name="Yoshinaga Y."/>
            <person name="Zane M."/>
            <person name="Rokhsar D."/>
            <person name="Grimwood J."/>
            <person name="Schmutz J."/>
            <person name="Juenger T."/>
        </authorList>
    </citation>
    <scope>NUCLEOTIDE SEQUENCE [LARGE SCALE GENOMIC DNA]</scope>
    <source>
        <strain evidence="2">FIL2</strain>
    </source>
</reference>
<evidence type="ECO:0000313" key="2">
    <source>
        <dbReference type="EMBL" id="PAN19166.1"/>
    </source>
</evidence>
<sequence>MCCTCISASKLNVSKMICLYSASILPRRTAPACRWGTSAAPRDTGQCRARGTRGCRPAARQHAHGLPAAAGERGEAIDLAPWDRDDPASSPAEYARHGSACTSFPPCLAAPACPAPPPPPVPCSGSCACGAPSSAPSWHARRVTRRAPWTTRSARAATRTAMTRIALSLRKVKASAAGGDRASETSPVVPKAGSPPGPAAAGGAAWSSAAGLPWSGG</sequence>
<feature type="compositionally biased region" description="Low complexity" evidence="1">
    <location>
        <begin position="146"/>
        <end position="157"/>
    </location>
</feature>
<organism evidence="2">
    <name type="scientific">Panicum hallii</name>
    <dbReference type="NCBI Taxonomy" id="206008"/>
    <lineage>
        <taxon>Eukaryota</taxon>
        <taxon>Viridiplantae</taxon>
        <taxon>Streptophyta</taxon>
        <taxon>Embryophyta</taxon>
        <taxon>Tracheophyta</taxon>
        <taxon>Spermatophyta</taxon>
        <taxon>Magnoliopsida</taxon>
        <taxon>Liliopsida</taxon>
        <taxon>Poales</taxon>
        <taxon>Poaceae</taxon>
        <taxon>PACMAD clade</taxon>
        <taxon>Panicoideae</taxon>
        <taxon>Panicodae</taxon>
        <taxon>Paniceae</taxon>
        <taxon>Panicinae</taxon>
        <taxon>Panicum</taxon>
        <taxon>Panicum sect. Panicum</taxon>
    </lineage>
</organism>
<dbReference type="EMBL" id="CM008048">
    <property type="protein sequence ID" value="PAN19166.1"/>
    <property type="molecule type" value="Genomic_DNA"/>
</dbReference>
<protein>
    <submittedName>
        <fullName evidence="2">Uncharacterized protein</fullName>
    </submittedName>
</protein>
<evidence type="ECO:0000256" key="1">
    <source>
        <dbReference type="SAM" id="MobiDB-lite"/>
    </source>
</evidence>
<proteinExistence type="predicted"/>
<name>A0A2S3HBH4_9POAL</name>
<dbReference type="AlphaFoldDB" id="A0A2S3HBH4"/>
<feature type="compositionally biased region" description="Low complexity" evidence="1">
    <location>
        <begin position="199"/>
        <end position="217"/>
    </location>
</feature>
<dbReference type="Proteomes" id="UP000243499">
    <property type="component" value="Chromosome 3"/>
</dbReference>
<feature type="region of interest" description="Disordered" evidence="1">
    <location>
        <begin position="132"/>
        <end position="157"/>
    </location>
</feature>
<accession>A0A2S3HBH4</accession>
<gene>
    <name evidence="2" type="ORF">PAHAL_3G253900</name>
</gene>
<dbReference type="Gramene" id="PAN19166">
    <property type="protein sequence ID" value="PAN19166"/>
    <property type="gene ID" value="PAHAL_3G253900"/>
</dbReference>